<dbReference type="GeneID" id="121398852"/>
<accession>A0A8J1LXK6</accession>
<protein>
    <submittedName>
        <fullName evidence="2">Protein FAM135A-like</fullName>
    </submittedName>
</protein>
<reference evidence="2" key="1">
    <citation type="submission" date="2025-08" db="UniProtKB">
        <authorList>
            <consortium name="RefSeq"/>
        </authorList>
    </citation>
    <scope>IDENTIFICATION</scope>
    <source>
        <strain evidence="2">J_2021</strain>
        <tissue evidence="2">Erythrocytes</tissue>
    </source>
</reference>
<sequence>MPLCASLFQEKIPDVKDQLTKLCEKVKEVKDSESLAEQIDTDLKQLCADLSSSWKQFLKFCVKNRLEAFVEGEHQKIKERIFGESFFSTEHPQKAALTYPENFAQNRLKICQELQKSNIMSNPKHALECPDMDRIMSSSPVIFEDRYVDPVTEGNIW</sequence>
<dbReference type="RefSeq" id="XP_041434232.1">
    <property type="nucleotide sequence ID" value="XM_041578298.1"/>
</dbReference>
<proteinExistence type="predicted"/>
<dbReference type="AlphaFoldDB" id="A0A8J1LXK6"/>
<evidence type="ECO:0000313" key="1">
    <source>
        <dbReference type="Proteomes" id="UP000186698"/>
    </source>
</evidence>
<dbReference type="Proteomes" id="UP000186698">
    <property type="component" value="Chromosome 1S"/>
</dbReference>
<name>A0A8J1LXK6_XENLA</name>
<organism evidence="1 2">
    <name type="scientific">Xenopus laevis</name>
    <name type="common">African clawed frog</name>
    <dbReference type="NCBI Taxonomy" id="8355"/>
    <lineage>
        <taxon>Eukaryota</taxon>
        <taxon>Metazoa</taxon>
        <taxon>Chordata</taxon>
        <taxon>Craniata</taxon>
        <taxon>Vertebrata</taxon>
        <taxon>Euteleostomi</taxon>
        <taxon>Amphibia</taxon>
        <taxon>Batrachia</taxon>
        <taxon>Anura</taxon>
        <taxon>Pipoidea</taxon>
        <taxon>Pipidae</taxon>
        <taxon>Xenopodinae</taxon>
        <taxon>Xenopus</taxon>
        <taxon>Xenopus</taxon>
    </lineage>
</organism>
<evidence type="ECO:0000313" key="2">
    <source>
        <dbReference type="RefSeq" id="XP_041434232.1"/>
    </source>
</evidence>
<dbReference type="OrthoDB" id="273452at2759"/>
<dbReference type="KEGG" id="xla:121398852"/>
<gene>
    <name evidence="2" type="primary">LOC121398852</name>
</gene>
<keyword evidence="1" id="KW-1185">Reference proteome</keyword>